<keyword evidence="2" id="KW-1185">Reference proteome</keyword>
<proteinExistence type="predicted"/>
<reference evidence="1 2" key="1">
    <citation type="submission" date="2017-07" db="EMBL/GenBank/DDBJ databases">
        <title>Fictibacillus sp. nov. GDSW-R2A3 Genome sequencing and assembly.</title>
        <authorList>
            <person name="Mayilraj S."/>
        </authorList>
    </citation>
    <scope>NUCLEOTIDE SEQUENCE [LARGE SCALE GENOMIC DNA]</scope>
    <source>
        <strain evidence="1 2">GDSW-R2A3</strain>
    </source>
</reference>
<name>A0A235F4D5_9BACL</name>
<dbReference type="AlphaFoldDB" id="A0A235F4D5"/>
<accession>A0A235F4D5</accession>
<gene>
    <name evidence="1" type="ORF">CGZ90_19360</name>
</gene>
<dbReference type="Gene3D" id="2.20.25.10">
    <property type="match status" value="1"/>
</dbReference>
<comment type="caution">
    <text evidence="1">The sequence shown here is derived from an EMBL/GenBank/DDBJ whole genome shotgun (WGS) entry which is preliminary data.</text>
</comment>
<dbReference type="EMBL" id="NOII01000053">
    <property type="protein sequence ID" value="OYD56098.1"/>
    <property type="molecule type" value="Genomic_DNA"/>
</dbReference>
<organism evidence="1 2">
    <name type="scientific">Fictibacillus aquaticus</name>
    <dbReference type="NCBI Taxonomy" id="2021314"/>
    <lineage>
        <taxon>Bacteria</taxon>
        <taxon>Bacillati</taxon>
        <taxon>Bacillota</taxon>
        <taxon>Bacilli</taxon>
        <taxon>Bacillales</taxon>
        <taxon>Fictibacillaceae</taxon>
        <taxon>Fictibacillus</taxon>
    </lineage>
</organism>
<dbReference type="Proteomes" id="UP000215059">
    <property type="component" value="Unassembled WGS sequence"/>
</dbReference>
<evidence type="ECO:0000313" key="1">
    <source>
        <dbReference type="EMBL" id="OYD56098.1"/>
    </source>
</evidence>
<sequence length="44" mass="4647">MSNPMFTVAVSAVGGREGKVHSEDGVINHEIAMPGTPRAKELPE</sequence>
<evidence type="ECO:0000313" key="2">
    <source>
        <dbReference type="Proteomes" id="UP000215059"/>
    </source>
</evidence>
<protein>
    <submittedName>
        <fullName evidence="1">Organic hydroperoxide resistance protein OhrA</fullName>
    </submittedName>
</protein>
<feature type="non-terminal residue" evidence="1">
    <location>
        <position position="44"/>
    </location>
</feature>